<organism evidence="2">
    <name type="scientific">Anguilla anguilla</name>
    <name type="common">European freshwater eel</name>
    <name type="synonym">Muraena anguilla</name>
    <dbReference type="NCBI Taxonomy" id="7936"/>
    <lineage>
        <taxon>Eukaryota</taxon>
        <taxon>Metazoa</taxon>
        <taxon>Chordata</taxon>
        <taxon>Craniata</taxon>
        <taxon>Vertebrata</taxon>
        <taxon>Euteleostomi</taxon>
        <taxon>Actinopterygii</taxon>
        <taxon>Neopterygii</taxon>
        <taxon>Teleostei</taxon>
        <taxon>Anguilliformes</taxon>
        <taxon>Anguillidae</taxon>
        <taxon>Anguilla</taxon>
    </lineage>
</organism>
<protein>
    <submittedName>
        <fullName evidence="2">Uncharacterized protein</fullName>
    </submittedName>
</protein>
<evidence type="ECO:0000256" key="1">
    <source>
        <dbReference type="SAM" id="MobiDB-lite"/>
    </source>
</evidence>
<reference evidence="2" key="1">
    <citation type="submission" date="2014-11" db="EMBL/GenBank/DDBJ databases">
        <authorList>
            <person name="Amaro Gonzalez C."/>
        </authorList>
    </citation>
    <scope>NUCLEOTIDE SEQUENCE</scope>
</reference>
<sequence>MKKDKKMPGKSAEAGKRRVKRKRSQ</sequence>
<evidence type="ECO:0000313" key="2">
    <source>
        <dbReference type="EMBL" id="JAH45305.1"/>
    </source>
</evidence>
<proteinExistence type="predicted"/>
<accession>A0A0E9SXD7</accession>
<dbReference type="AlphaFoldDB" id="A0A0E9SXD7"/>
<name>A0A0E9SXD7_ANGAN</name>
<dbReference type="EMBL" id="GBXM01063272">
    <property type="protein sequence ID" value="JAH45305.1"/>
    <property type="molecule type" value="Transcribed_RNA"/>
</dbReference>
<feature type="region of interest" description="Disordered" evidence="1">
    <location>
        <begin position="1"/>
        <end position="25"/>
    </location>
</feature>
<reference evidence="2" key="2">
    <citation type="journal article" date="2015" name="Fish Shellfish Immunol.">
        <title>Early steps in the European eel (Anguilla anguilla)-Vibrio vulnificus interaction in the gills: Role of the RtxA13 toxin.</title>
        <authorList>
            <person name="Callol A."/>
            <person name="Pajuelo D."/>
            <person name="Ebbesson L."/>
            <person name="Teles M."/>
            <person name="MacKenzie S."/>
            <person name="Amaro C."/>
        </authorList>
    </citation>
    <scope>NUCLEOTIDE SEQUENCE</scope>
</reference>